<dbReference type="SUPFAM" id="SSF51283">
    <property type="entry name" value="dUTPase-like"/>
    <property type="match status" value="1"/>
</dbReference>
<keyword evidence="9" id="KW-1185">Reference proteome</keyword>
<evidence type="ECO:0000256" key="1">
    <source>
        <dbReference type="ARBA" id="ARBA00005142"/>
    </source>
</evidence>
<proteinExistence type="inferred from homology"/>
<dbReference type="Gene3D" id="2.70.40.10">
    <property type="match status" value="1"/>
</dbReference>
<dbReference type="PANTHER" id="PTHR11241">
    <property type="entry name" value="DEOXYURIDINE 5'-TRIPHOSPHATE NUCLEOTIDOHYDROLASE"/>
    <property type="match status" value="1"/>
</dbReference>
<dbReference type="PANTHER" id="PTHR11241:SF0">
    <property type="entry name" value="DEOXYURIDINE 5'-TRIPHOSPHATE NUCLEOTIDOHYDROLASE"/>
    <property type="match status" value="1"/>
</dbReference>
<evidence type="ECO:0000313" key="8">
    <source>
        <dbReference type="EMBL" id="KAL2048465.1"/>
    </source>
</evidence>
<feature type="compositionally biased region" description="Pro residues" evidence="6">
    <location>
        <begin position="48"/>
        <end position="61"/>
    </location>
</feature>
<accession>A0ABR4AT89</accession>
<feature type="domain" description="dUTPase-like" evidence="7">
    <location>
        <begin position="77"/>
        <end position="121"/>
    </location>
</feature>
<dbReference type="InterPro" id="IPR029054">
    <property type="entry name" value="dUTPase-like"/>
</dbReference>
<comment type="similarity">
    <text evidence="2">Belongs to the dUTPase family.</text>
</comment>
<keyword evidence="5" id="KW-0546">Nucleotide metabolism</keyword>
<dbReference type="EMBL" id="JBEFKJ010000001">
    <property type="protein sequence ID" value="KAL2048465.1"/>
    <property type="molecule type" value="Genomic_DNA"/>
</dbReference>
<gene>
    <name evidence="8" type="ORF">N7G274_000377</name>
</gene>
<evidence type="ECO:0000259" key="7">
    <source>
        <dbReference type="Pfam" id="PF00692"/>
    </source>
</evidence>
<reference evidence="8 9" key="1">
    <citation type="submission" date="2024-09" db="EMBL/GenBank/DDBJ databases">
        <title>Rethinking Asexuality: The Enigmatic Case of Functional Sexual Genes in Lepraria (Stereocaulaceae).</title>
        <authorList>
            <person name="Doellman M."/>
            <person name="Sun Y."/>
            <person name="Barcenas-Pena A."/>
            <person name="Lumbsch H.T."/>
            <person name="Grewe F."/>
        </authorList>
    </citation>
    <scope>NUCLEOTIDE SEQUENCE [LARGE SCALE GENOMIC DNA]</scope>
    <source>
        <strain evidence="8 9">Mercado 3170</strain>
    </source>
</reference>
<dbReference type="Proteomes" id="UP001590950">
    <property type="component" value="Unassembled WGS sequence"/>
</dbReference>
<name>A0ABR4AT89_9LECA</name>
<evidence type="ECO:0000256" key="3">
    <source>
        <dbReference type="ARBA" id="ARBA00011233"/>
    </source>
</evidence>
<dbReference type="InterPro" id="IPR008181">
    <property type="entry name" value="dUTPase"/>
</dbReference>
<evidence type="ECO:0000256" key="6">
    <source>
        <dbReference type="SAM" id="MobiDB-lite"/>
    </source>
</evidence>
<feature type="region of interest" description="Disordered" evidence="6">
    <location>
        <begin position="1"/>
        <end position="84"/>
    </location>
</feature>
<evidence type="ECO:0000256" key="5">
    <source>
        <dbReference type="ARBA" id="ARBA00023080"/>
    </source>
</evidence>
<dbReference type="InterPro" id="IPR036157">
    <property type="entry name" value="dUTPase-like_sf"/>
</dbReference>
<comment type="subunit">
    <text evidence="3">Homotrimer.</text>
</comment>
<evidence type="ECO:0000256" key="2">
    <source>
        <dbReference type="ARBA" id="ARBA00006581"/>
    </source>
</evidence>
<dbReference type="Pfam" id="PF00692">
    <property type="entry name" value="dUTPase"/>
    <property type="match status" value="1"/>
</dbReference>
<dbReference type="EC" id="3.6.1.23" evidence="4"/>
<evidence type="ECO:0000256" key="4">
    <source>
        <dbReference type="ARBA" id="ARBA00012379"/>
    </source>
</evidence>
<comment type="pathway">
    <text evidence="1">Pyrimidine metabolism; dUMP biosynthesis; dUMP from dCTP (dUTP route): step 2/2.</text>
</comment>
<comment type="caution">
    <text evidence="8">The sequence shown here is derived from an EMBL/GenBank/DDBJ whole genome shotgun (WGS) entry which is preliminary data.</text>
</comment>
<sequence>MSTPPHSTTHPPPSLPTSPLAKRPKTEQATSMASQTEGQSSPVSNGTKPPPSQSQAPPPPLSSSSSPPLYVKKLSPKAHTPTRGSAFAAGYDLYSAMNGSIPARGKGLVDTDLAIAVGEGCLMNNRWPHCAPVWIGC</sequence>
<protein>
    <recommendedName>
        <fullName evidence="4">dUTP diphosphatase</fullName>
        <ecNumber evidence="4">3.6.1.23</ecNumber>
    </recommendedName>
</protein>
<feature type="compositionally biased region" description="Polar residues" evidence="6">
    <location>
        <begin position="27"/>
        <end position="47"/>
    </location>
</feature>
<evidence type="ECO:0000313" key="9">
    <source>
        <dbReference type="Proteomes" id="UP001590950"/>
    </source>
</evidence>
<organism evidence="8 9">
    <name type="scientific">Stereocaulon virgatum</name>
    <dbReference type="NCBI Taxonomy" id="373712"/>
    <lineage>
        <taxon>Eukaryota</taxon>
        <taxon>Fungi</taxon>
        <taxon>Dikarya</taxon>
        <taxon>Ascomycota</taxon>
        <taxon>Pezizomycotina</taxon>
        <taxon>Lecanoromycetes</taxon>
        <taxon>OSLEUM clade</taxon>
        <taxon>Lecanoromycetidae</taxon>
        <taxon>Lecanorales</taxon>
        <taxon>Lecanorineae</taxon>
        <taxon>Stereocaulaceae</taxon>
        <taxon>Stereocaulon</taxon>
    </lineage>
</organism>